<proteinExistence type="predicted"/>
<dbReference type="GO" id="GO:0007010">
    <property type="term" value="P:cytoskeleton organization"/>
    <property type="evidence" value="ECO:0007669"/>
    <property type="project" value="InterPro"/>
</dbReference>
<dbReference type="Pfam" id="PF02209">
    <property type="entry name" value="VHP"/>
    <property type="match status" value="1"/>
</dbReference>
<sequence>MPPPSSPSLVRVIALALETLEFDEEEYRREQERLAALPRDKLTIYPYEVLKGSTLPRDVDRERKQYHLSDEEFEKLFGMSKDEFSHLKIGKQNWERKKRQLF</sequence>
<dbReference type="Proteomes" id="UP000008312">
    <property type="component" value="Unassembled WGS sequence"/>
</dbReference>
<dbReference type="GO" id="GO:0015629">
    <property type="term" value="C:actin cytoskeleton"/>
    <property type="evidence" value="ECO:0007669"/>
    <property type="project" value="TreeGrafter"/>
</dbReference>
<dbReference type="GO" id="GO:0051015">
    <property type="term" value="F:actin filament binding"/>
    <property type="evidence" value="ECO:0007669"/>
    <property type="project" value="TreeGrafter"/>
</dbReference>
<dbReference type="AlphaFoldDB" id="D8LWY6"/>
<dbReference type="InParanoid" id="D8LWY6"/>
<reference evidence="2" key="1">
    <citation type="submission" date="2010-02" db="EMBL/GenBank/DDBJ databases">
        <title>Sequencing and annotation of the Blastocystis hominis genome.</title>
        <authorList>
            <person name="Wincker P."/>
        </authorList>
    </citation>
    <scope>NUCLEOTIDE SEQUENCE</scope>
    <source>
        <strain evidence="2">Singapore isolate B</strain>
    </source>
</reference>
<accession>D8LWY6</accession>
<evidence type="ECO:0000313" key="3">
    <source>
        <dbReference type="Proteomes" id="UP000008312"/>
    </source>
</evidence>
<dbReference type="SMART" id="SM00153">
    <property type="entry name" value="VHP"/>
    <property type="match status" value="1"/>
</dbReference>
<dbReference type="OrthoDB" id="206863at2759"/>
<organism evidence="2">
    <name type="scientific">Blastocystis hominis</name>
    <dbReference type="NCBI Taxonomy" id="12968"/>
    <lineage>
        <taxon>Eukaryota</taxon>
        <taxon>Sar</taxon>
        <taxon>Stramenopiles</taxon>
        <taxon>Bigyra</taxon>
        <taxon>Opalozoa</taxon>
        <taxon>Opalinata</taxon>
        <taxon>Blastocystidae</taxon>
        <taxon>Blastocystis</taxon>
    </lineage>
</organism>
<keyword evidence="3" id="KW-1185">Reference proteome</keyword>
<dbReference type="InterPro" id="IPR036886">
    <property type="entry name" value="Villin_headpiece_dom_sf"/>
</dbReference>
<gene>
    <name evidence="2" type="ORF">GSBLH_T00006993001</name>
</gene>
<dbReference type="SUPFAM" id="SSF47050">
    <property type="entry name" value="VHP, Villin headpiece domain"/>
    <property type="match status" value="1"/>
</dbReference>
<dbReference type="GeneID" id="24923117"/>
<protein>
    <recommendedName>
        <fullName evidence="1">HP domain-containing protein</fullName>
    </recommendedName>
</protein>
<dbReference type="EMBL" id="FN668639">
    <property type="protein sequence ID" value="CBK20781.2"/>
    <property type="molecule type" value="Genomic_DNA"/>
</dbReference>
<dbReference type="PROSITE" id="PS51089">
    <property type="entry name" value="HP"/>
    <property type="match status" value="1"/>
</dbReference>
<dbReference type="RefSeq" id="XP_012894829.1">
    <property type="nucleotide sequence ID" value="XM_013039375.1"/>
</dbReference>
<dbReference type="InterPro" id="IPR003128">
    <property type="entry name" value="Villin_headpiece"/>
</dbReference>
<evidence type="ECO:0000259" key="1">
    <source>
        <dbReference type="PROSITE" id="PS51089"/>
    </source>
</evidence>
<name>D8LWY6_BLAHO</name>
<dbReference type="PANTHER" id="PTHR24213:SF9">
    <property type="entry name" value="UNCOORDINATED 115A, ISOFORM B-RELATED"/>
    <property type="match status" value="1"/>
</dbReference>
<dbReference type="InterPro" id="IPR051618">
    <property type="entry name" value="Actin-binding_LIM"/>
</dbReference>
<evidence type="ECO:0000313" key="2">
    <source>
        <dbReference type="EMBL" id="CBK20781.2"/>
    </source>
</evidence>
<feature type="domain" description="HP" evidence="1">
    <location>
        <begin position="39"/>
        <end position="102"/>
    </location>
</feature>
<dbReference type="GO" id="GO:0030032">
    <property type="term" value="P:lamellipodium assembly"/>
    <property type="evidence" value="ECO:0007669"/>
    <property type="project" value="TreeGrafter"/>
</dbReference>
<dbReference type="Gene3D" id="1.10.950.10">
    <property type="entry name" value="Villin headpiece domain"/>
    <property type="match status" value="1"/>
</dbReference>
<dbReference type="PANTHER" id="PTHR24213">
    <property type="entry name" value="ACTIN-BINDING LIM PROTEIN"/>
    <property type="match status" value="1"/>
</dbReference>